<feature type="chain" id="PRO_5017935475" description="DUF4440 domain-containing protein" evidence="1">
    <location>
        <begin position="24"/>
        <end position="148"/>
    </location>
</feature>
<comment type="caution">
    <text evidence="3">The sequence shown here is derived from an EMBL/GenBank/DDBJ whole genome shotgun (WGS) entry which is preliminary data.</text>
</comment>
<proteinExistence type="predicted"/>
<keyword evidence="4" id="KW-1185">Reference proteome</keyword>
<feature type="domain" description="DUF4440" evidence="2">
    <location>
        <begin position="35"/>
        <end position="139"/>
    </location>
</feature>
<dbReference type="InterPro" id="IPR027843">
    <property type="entry name" value="DUF4440"/>
</dbReference>
<evidence type="ECO:0000259" key="2">
    <source>
        <dbReference type="Pfam" id="PF14534"/>
    </source>
</evidence>
<dbReference type="RefSeq" id="WP_123769161.1">
    <property type="nucleotide sequence ID" value="NZ_RKQN01000001.1"/>
</dbReference>
<dbReference type="PROSITE" id="PS51257">
    <property type="entry name" value="PROKAR_LIPOPROTEIN"/>
    <property type="match status" value="1"/>
</dbReference>
<dbReference type="Proteomes" id="UP000269708">
    <property type="component" value="Unassembled WGS sequence"/>
</dbReference>
<accession>A0A3N4VF26</accession>
<dbReference type="SUPFAM" id="SSF54427">
    <property type="entry name" value="NTF2-like"/>
    <property type="match status" value="1"/>
</dbReference>
<keyword evidence="1" id="KW-0732">Signal</keyword>
<evidence type="ECO:0000256" key="1">
    <source>
        <dbReference type="SAM" id="SignalP"/>
    </source>
</evidence>
<dbReference type="EMBL" id="RKQN01000001">
    <property type="protein sequence ID" value="RPE81626.1"/>
    <property type="molecule type" value="Genomic_DNA"/>
</dbReference>
<dbReference type="Pfam" id="PF14534">
    <property type="entry name" value="DUF4440"/>
    <property type="match status" value="1"/>
</dbReference>
<name>A0A3N4VF26_9GAMM</name>
<dbReference type="OrthoDB" id="5801455at2"/>
<dbReference type="AlphaFoldDB" id="A0A3N4VF26"/>
<feature type="signal peptide" evidence="1">
    <location>
        <begin position="1"/>
        <end position="23"/>
    </location>
</feature>
<evidence type="ECO:0000313" key="3">
    <source>
        <dbReference type="EMBL" id="RPE81626.1"/>
    </source>
</evidence>
<organism evidence="3 4">
    <name type="scientific">Vulcaniibacterium tengchongense</name>
    <dbReference type="NCBI Taxonomy" id="1273429"/>
    <lineage>
        <taxon>Bacteria</taxon>
        <taxon>Pseudomonadati</taxon>
        <taxon>Pseudomonadota</taxon>
        <taxon>Gammaproteobacteria</taxon>
        <taxon>Lysobacterales</taxon>
        <taxon>Lysobacteraceae</taxon>
        <taxon>Vulcaniibacterium</taxon>
    </lineage>
</organism>
<protein>
    <recommendedName>
        <fullName evidence="2">DUF4440 domain-containing protein</fullName>
    </recommendedName>
</protein>
<reference evidence="3 4" key="1">
    <citation type="submission" date="2018-11" db="EMBL/GenBank/DDBJ databases">
        <title>Genomic Encyclopedia of Type Strains, Phase IV (KMG-IV): sequencing the most valuable type-strain genomes for metagenomic binning, comparative biology and taxonomic classification.</title>
        <authorList>
            <person name="Goeker M."/>
        </authorList>
    </citation>
    <scope>NUCLEOTIDE SEQUENCE [LARGE SCALE GENOMIC DNA]</scope>
    <source>
        <strain evidence="3 4">DSM 25623</strain>
    </source>
</reference>
<evidence type="ECO:0000313" key="4">
    <source>
        <dbReference type="Proteomes" id="UP000269708"/>
    </source>
</evidence>
<sequence>MQVRPIRSPTLGPLLLTAALALAACARPGPEQRLRESLQALQAAVEERDADALEGALAEDFIGPGGLDRAGARRLAQASFLRYRHVGVSLGPADVRLRGDRAEVSFTAALTGGSGRLPDAARLYAVRTGWREVEGEWRLVSAEWTPRS</sequence>
<gene>
    <name evidence="3" type="ORF">EDC50_0818</name>
</gene>
<dbReference type="Gene3D" id="3.10.450.50">
    <property type="match status" value="1"/>
</dbReference>
<dbReference type="InterPro" id="IPR032710">
    <property type="entry name" value="NTF2-like_dom_sf"/>
</dbReference>